<organism evidence="1 2">
    <name type="scientific">Paramuricea clavata</name>
    <name type="common">Red gorgonian</name>
    <name type="synonym">Violescent sea-whip</name>
    <dbReference type="NCBI Taxonomy" id="317549"/>
    <lineage>
        <taxon>Eukaryota</taxon>
        <taxon>Metazoa</taxon>
        <taxon>Cnidaria</taxon>
        <taxon>Anthozoa</taxon>
        <taxon>Octocorallia</taxon>
        <taxon>Malacalcyonacea</taxon>
        <taxon>Plexauridae</taxon>
        <taxon>Paramuricea</taxon>
    </lineage>
</organism>
<dbReference type="Proteomes" id="UP001152795">
    <property type="component" value="Unassembled WGS sequence"/>
</dbReference>
<proteinExistence type="predicted"/>
<dbReference type="AlphaFoldDB" id="A0A7D9LZJ3"/>
<feature type="non-terminal residue" evidence="1">
    <location>
        <position position="1"/>
    </location>
</feature>
<comment type="caution">
    <text evidence="1">The sequence shown here is derived from an EMBL/GenBank/DDBJ whole genome shotgun (WGS) entry which is preliminary data.</text>
</comment>
<evidence type="ECO:0000313" key="1">
    <source>
        <dbReference type="EMBL" id="CAB4039301.1"/>
    </source>
</evidence>
<gene>
    <name evidence="1" type="ORF">PACLA_8A001942</name>
</gene>
<dbReference type="EMBL" id="CACRXK020025191">
    <property type="protein sequence ID" value="CAB4039301.1"/>
    <property type="molecule type" value="Genomic_DNA"/>
</dbReference>
<reference evidence="1" key="1">
    <citation type="submission" date="2020-04" db="EMBL/GenBank/DDBJ databases">
        <authorList>
            <person name="Alioto T."/>
            <person name="Alioto T."/>
            <person name="Gomez Garrido J."/>
        </authorList>
    </citation>
    <scope>NUCLEOTIDE SEQUENCE</scope>
    <source>
        <strain evidence="1">A484AB</strain>
    </source>
</reference>
<evidence type="ECO:0000313" key="2">
    <source>
        <dbReference type="Proteomes" id="UP001152795"/>
    </source>
</evidence>
<keyword evidence="2" id="KW-1185">Reference proteome</keyword>
<protein>
    <submittedName>
        <fullName evidence="1">Uncharacterized protein</fullName>
    </submittedName>
</protein>
<name>A0A7D9LZJ3_PARCT</name>
<accession>A0A7D9LZJ3</accession>
<sequence>TVKVPGQPHLLVKTYRNLTSVKGDQPRRHMQLRTMNILALILHTSQVSNVYIV</sequence>